<evidence type="ECO:0000256" key="1">
    <source>
        <dbReference type="ARBA" id="ARBA00004123"/>
    </source>
</evidence>
<protein>
    <recommendedName>
        <fullName evidence="9">SET domain-containing protein</fullName>
    </recommendedName>
</protein>
<evidence type="ECO:0000259" key="9">
    <source>
        <dbReference type="PROSITE" id="PS50280"/>
    </source>
</evidence>
<evidence type="ECO:0000313" key="10">
    <source>
        <dbReference type="EMBL" id="CAF9906917.1"/>
    </source>
</evidence>
<evidence type="ECO:0000256" key="8">
    <source>
        <dbReference type="SAM" id="MobiDB-lite"/>
    </source>
</evidence>
<dbReference type="OrthoDB" id="308383at2759"/>
<keyword evidence="11" id="KW-1185">Reference proteome</keyword>
<sequence>MDPAYFAENMDLAVRPNASSPDRDQATSTSQNQNQADASTQTQPRSELPPNPDQATGVSQTQLQIGSSLLDQPWPGLSPSMVRFIQQIQSEEKLRVLRQISYKLLGKQQSIERVPQWREDIRLRTTYQNFEAVKVLLQRIQVTPSIMPASNVGDRMAIPIIIQRIYCDLDHQARTLETAEADILYIETRRLIDTFRFGHTARFNAAESLSVIPAFHYLLLSRSFIYAAVELNEPTFNALLGMLKENAASLIIFARVRLPSPSYINTMFTGLLRCYLGISRKRDVHWYVVPGERQPLAITPTFVETIEDNVFDINDFRSIDAPSGWSDTVVWPSHPGKRHLGTTCDLCGSFQLCDCQPPKASDIDHLVEIYDYGIRGRGVRTLTRLSNTEIIGEYVGHFRHVNAETDDRWTIYFTNPPTDEAFNNIPIAKLDASSEGNWTRFLNHHCSAPNVKFVHVNLGRYRRVLVQALRNIELYEELLVTYSPDYWERHICRCGSETCIKATGLATPAKPSQEPTNNASETTTNPPPPPQQQPENKTESKRSYLMPTQLHSDISDSSASESIVVVPPRGGTRTKKKKAAAAAASTTTKKAKEQAKPPQTNNNQVSVPSKKDQDYASQRYVEALARRADKRAARRERTAWQKRWIGQENAEKPRSKGVKSAGPYFAEF</sequence>
<feature type="region of interest" description="Disordered" evidence="8">
    <location>
        <begin position="644"/>
        <end position="668"/>
    </location>
</feature>
<name>A0A8H3EMS5_9LECA</name>
<dbReference type="GO" id="GO:0005694">
    <property type="term" value="C:chromosome"/>
    <property type="evidence" value="ECO:0007669"/>
    <property type="project" value="UniProtKB-SubCell"/>
</dbReference>
<keyword evidence="3" id="KW-0158">Chromosome</keyword>
<evidence type="ECO:0000256" key="5">
    <source>
        <dbReference type="ARBA" id="ARBA00022679"/>
    </source>
</evidence>
<comment type="subcellular location">
    <subcellularLocation>
        <location evidence="2">Chromosome</location>
    </subcellularLocation>
    <subcellularLocation>
        <location evidence="1">Nucleus</location>
    </subcellularLocation>
</comment>
<evidence type="ECO:0000256" key="7">
    <source>
        <dbReference type="ARBA" id="ARBA00023242"/>
    </source>
</evidence>
<keyword evidence="7" id="KW-0539">Nucleus</keyword>
<feature type="domain" description="SET" evidence="9">
    <location>
        <begin position="365"/>
        <end position="483"/>
    </location>
</feature>
<dbReference type="GO" id="GO:0032259">
    <property type="term" value="P:methylation"/>
    <property type="evidence" value="ECO:0007669"/>
    <property type="project" value="UniProtKB-KW"/>
</dbReference>
<evidence type="ECO:0000256" key="4">
    <source>
        <dbReference type="ARBA" id="ARBA00022603"/>
    </source>
</evidence>
<keyword evidence="6" id="KW-0949">S-adenosyl-L-methionine</keyword>
<keyword evidence="4" id="KW-0489">Methyltransferase</keyword>
<feature type="compositionally biased region" description="Low complexity" evidence="8">
    <location>
        <begin position="514"/>
        <end position="524"/>
    </location>
</feature>
<dbReference type="InterPro" id="IPR050777">
    <property type="entry name" value="SET2_Histone-Lys_MeTrsfase"/>
</dbReference>
<dbReference type="SMART" id="SM00317">
    <property type="entry name" value="SET"/>
    <property type="match status" value="1"/>
</dbReference>
<dbReference type="GO" id="GO:0008168">
    <property type="term" value="F:methyltransferase activity"/>
    <property type="evidence" value="ECO:0007669"/>
    <property type="project" value="UniProtKB-KW"/>
</dbReference>
<feature type="compositionally biased region" description="Polar residues" evidence="8">
    <location>
        <begin position="597"/>
        <end position="607"/>
    </location>
</feature>
<evidence type="ECO:0000313" key="11">
    <source>
        <dbReference type="Proteomes" id="UP000664169"/>
    </source>
</evidence>
<evidence type="ECO:0000256" key="2">
    <source>
        <dbReference type="ARBA" id="ARBA00004286"/>
    </source>
</evidence>
<evidence type="ECO:0000256" key="3">
    <source>
        <dbReference type="ARBA" id="ARBA00022454"/>
    </source>
</evidence>
<reference evidence="10" key="1">
    <citation type="submission" date="2021-03" db="EMBL/GenBank/DDBJ databases">
        <authorList>
            <person name="Tagirdzhanova G."/>
        </authorList>
    </citation>
    <scope>NUCLEOTIDE SEQUENCE</scope>
</reference>
<comment type="caution">
    <text evidence="10">The sequence shown here is derived from an EMBL/GenBank/DDBJ whole genome shotgun (WGS) entry which is preliminary data.</text>
</comment>
<feature type="compositionally biased region" description="Polar residues" evidence="8">
    <location>
        <begin position="26"/>
        <end position="45"/>
    </location>
</feature>
<gene>
    <name evidence="10" type="ORF">GOMPHAMPRED_004969</name>
</gene>
<dbReference type="SUPFAM" id="SSF82199">
    <property type="entry name" value="SET domain"/>
    <property type="match status" value="1"/>
</dbReference>
<feature type="compositionally biased region" description="Polar residues" evidence="8">
    <location>
        <begin position="53"/>
        <end position="62"/>
    </location>
</feature>
<feature type="compositionally biased region" description="Low complexity" evidence="8">
    <location>
        <begin position="555"/>
        <end position="566"/>
    </location>
</feature>
<feature type="region of interest" description="Disordered" evidence="8">
    <location>
        <begin position="505"/>
        <end position="614"/>
    </location>
</feature>
<dbReference type="Pfam" id="PF00856">
    <property type="entry name" value="SET"/>
    <property type="match status" value="1"/>
</dbReference>
<proteinExistence type="predicted"/>
<dbReference type="Proteomes" id="UP000664169">
    <property type="component" value="Unassembled WGS sequence"/>
</dbReference>
<dbReference type="GO" id="GO:0005634">
    <property type="term" value="C:nucleus"/>
    <property type="evidence" value="ECO:0007669"/>
    <property type="project" value="UniProtKB-SubCell"/>
</dbReference>
<dbReference type="PANTHER" id="PTHR22884">
    <property type="entry name" value="SET DOMAIN PROTEINS"/>
    <property type="match status" value="1"/>
</dbReference>
<accession>A0A8H3EMS5</accession>
<organism evidence="10 11">
    <name type="scientific">Gomphillus americanus</name>
    <dbReference type="NCBI Taxonomy" id="1940652"/>
    <lineage>
        <taxon>Eukaryota</taxon>
        <taxon>Fungi</taxon>
        <taxon>Dikarya</taxon>
        <taxon>Ascomycota</taxon>
        <taxon>Pezizomycotina</taxon>
        <taxon>Lecanoromycetes</taxon>
        <taxon>OSLEUM clade</taxon>
        <taxon>Ostropomycetidae</taxon>
        <taxon>Ostropales</taxon>
        <taxon>Graphidaceae</taxon>
        <taxon>Gomphilloideae</taxon>
        <taxon>Gomphillus</taxon>
    </lineage>
</organism>
<dbReference type="InterPro" id="IPR046341">
    <property type="entry name" value="SET_dom_sf"/>
</dbReference>
<dbReference type="AlphaFoldDB" id="A0A8H3EMS5"/>
<keyword evidence="5" id="KW-0808">Transferase</keyword>
<evidence type="ECO:0000256" key="6">
    <source>
        <dbReference type="ARBA" id="ARBA00022691"/>
    </source>
</evidence>
<dbReference type="EMBL" id="CAJPDQ010000003">
    <property type="protein sequence ID" value="CAF9906917.1"/>
    <property type="molecule type" value="Genomic_DNA"/>
</dbReference>
<dbReference type="Gene3D" id="2.170.270.10">
    <property type="entry name" value="SET domain"/>
    <property type="match status" value="1"/>
</dbReference>
<dbReference type="PROSITE" id="PS50280">
    <property type="entry name" value="SET"/>
    <property type="match status" value="1"/>
</dbReference>
<dbReference type="InterPro" id="IPR001214">
    <property type="entry name" value="SET_dom"/>
</dbReference>
<feature type="region of interest" description="Disordered" evidence="8">
    <location>
        <begin position="1"/>
        <end position="62"/>
    </location>
</feature>